<dbReference type="SUPFAM" id="SSF109910">
    <property type="entry name" value="YgfY-like"/>
    <property type="match status" value="1"/>
</dbReference>
<comment type="caution">
    <text evidence="4">The sequence shown here is derived from an EMBL/GenBank/DDBJ whole genome shotgun (WGS) entry which is preliminary data.</text>
</comment>
<feature type="compositionally biased region" description="Low complexity" evidence="3">
    <location>
        <begin position="173"/>
        <end position="186"/>
    </location>
</feature>
<keyword evidence="2" id="KW-0143">Chaperone</keyword>
<keyword evidence="1" id="KW-0496">Mitochondrion</keyword>
<evidence type="ECO:0000313" key="5">
    <source>
        <dbReference type="Proteomes" id="UP001055712"/>
    </source>
</evidence>
<evidence type="ECO:0000313" key="4">
    <source>
        <dbReference type="EMBL" id="KAI3424922.1"/>
    </source>
</evidence>
<proteinExistence type="predicted"/>
<dbReference type="GO" id="GO:0005739">
    <property type="term" value="C:mitochondrion"/>
    <property type="evidence" value="ECO:0007669"/>
    <property type="project" value="TreeGrafter"/>
</dbReference>
<dbReference type="GO" id="GO:0006121">
    <property type="term" value="P:mitochondrial electron transport, succinate to ubiquinone"/>
    <property type="evidence" value="ECO:0007669"/>
    <property type="project" value="TreeGrafter"/>
</dbReference>
<reference evidence="4" key="1">
    <citation type="journal article" date="2019" name="Plant J.">
        <title>Chlorella vulgaris genome assembly and annotation reveals the molecular basis for metabolic acclimation to high light conditions.</title>
        <authorList>
            <person name="Cecchin M."/>
            <person name="Marcolungo L."/>
            <person name="Rossato M."/>
            <person name="Girolomoni L."/>
            <person name="Cosentino E."/>
            <person name="Cuine S."/>
            <person name="Li-Beisson Y."/>
            <person name="Delledonne M."/>
            <person name="Ballottari M."/>
        </authorList>
    </citation>
    <scope>NUCLEOTIDE SEQUENCE</scope>
    <source>
        <strain evidence="4">211/11P</strain>
    </source>
</reference>
<dbReference type="PANTHER" id="PTHR12469">
    <property type="entry name" value="PROTEIN EMI5 HOMOLOG, MITOCHONDRIAL"/>
    <property type="match status" value="1"/>
</dbReference>
<feature type="region of interest" description="Disordered" evidence="3">
    <location>
        <begin position="142"/>
        <end position="198"/>
    </location>
</feature>
<name>A0A9D4TGF9_CHLVU</name>
<dbReference type="PANTHER" id="PTHR12469:SF2">
    <property type="entry name" value="SUCCINATE DEHYDROGENASE ASSEMBLY FACTOR 2, MITOCHONDRIAL"/>
    <property type="match status" value="1"/>
</dbReference>
<dbReference type="Proteomes" id="UP001055712">
    <property type="component" value="Unassembled WGS sequence"/>
</dbReference>
<dbReference type="GO" id="GO:0034553">
    <property type="term" value="P:mitochondrial respiratory chain complex II assembly"/>
    <property type="evidence" value="ECO:0007669"/>
    <property type="project" value="TreeGrafter"/>
</dbReference>
<evidence type="ECO:0000256" key="1">
    <source>
        <dbReference type="ARBA" id="ARBA00023128"/>
    </source>
</evidence>
<evidence type="ECO:0008006" key="6">
    <source>
        <dbReference type="Google" id="ProtNLM"/>
    </source>
</evidence>
<accession>A0A9D4TGF9</accession>
<dbReference type="AlphaFoldDB" id="A0A9D4TGF9"/>
<dbReference type="GO" id="GO:0006099">
    <property type="term" value="P:tricarboxylic acid cycle"/>
    <property type="evidence" value="ECO:0007669"/>
    <property type="project" value="TreeGrafter"/>
</dbReference>
<dbReference type="Pfam" id="PF03937">
    <property type="entry name" value="Sdh5"/>
    <property type="match status" value="1"/>
</dbReference>
<keyword evidence="5" id="KW-1185">Reference proteome</keyword>
<organism evidence="4 5">
    <name type="scientific">Chlorella vulgaris</name>
    <name type="common">Green alga</name>
    <dbReference type="NCBI Taxonomy" id="3077"/>
    <lineage>
        <taxon>Eukaryota</taxon>
        <taxon>Viridiplantae</taxon>
        <taxon>Chlorophyta</taxon>
        <taxon>core chlorophytes</taxon>
        <taxon>Trebouxiophyceae</taxon>
        <taxon>Chlorellales</taxon>
        <taxon>Chlorellaceae</taxon>
        <taxon>Chlorella clade</taxon>
        <taxon>Chlorella</taxon>
    </lineage>
</organism>
<gene>
    <name evidence="4" type="ORF">D9Q98_008306</name>
</gene>
<dbReference type="Gene3D" id="1.10.150.250">
    <property type="entry name" value="Flavinator of succinate dehydrogenase"/>
    <property type="match status" value="1"/>
</dbReference>
<protein>
    <recommendedName>
        <fullName evidence="6">Succinate dehydrogenase assembly factor 2, mitochondrial</fullName>
    </recommendedName>
</protein>
<dbReference type="InterPro" id="IPR005631">
    <property type="entry name" value="SDH"/>
</dbReference>
<evidence type="ECO:0000256" key="2">
    <source>
        <dbReference type="ARBA" id="ARBA00023186"/>
    </source>
</evidence>
<dbReference type="InterPro" id="IPR036714">
    <property type="entry name" value="SDH_sf"/>
</dbReference>
<dbReference type="EMBL" id="SIDB01000012">
    <property type="protein sequence ID" value="KAI3424922.1"/>
    <property type="molecule type" value="Genomic_DNA"/>
</dbReference>
<feature type="compositionally biased region" description="Gly residues" evidence="3">
    <location>
        <begin position="187"/>
        <end position="198"/>
    </location>
</feature>
<evidence type="ECO:0000256" key="3">
    <source>
        <dbReference type="SAM" id="MobiDB-lite"/>
    </source>
</evidence>
<dbReference type="FunFam" id="1.10.150.250:FF:000004">
    <property type="entry name" value="Succinate dehydrogenase assembly factor 2, mitochondrial"/>
    <property type="match status" value="1"/>
</dbReference>
<reference evidence="4" key="2">
    <citation type="submission" date="2020-11" db="EMBL/GenBank/DDBJ databases">
        <authorList>
            <person name="Cecchin M."/>
            <person name="Marcolungo L."/>
            <person name="Rossato M."/>
            <person name="Girolomoni L."/>
            <person name="Cosentino E."/>
            <person name="Cuine S."/>
            <person name="Li-Beisson Y."/>
            <person name="Delledonne M."/>
            <person name="Ballottari M."/>
        </authorList>
    </citation>
    <scope>NUCLEOTIDE SEQUENCE</scope>
    <source>
        <strain evidence="4">211/11P</strain>
        <tissue evidence="4">Whole cell</tissue>
    </source>
</reference>
<dbReference type="OrthoDB" id="284292at2759"/>
<sequence>MLALQRLAQLAVRAANPLQPASLPAAAAQGLLNVWTQPQCVAQLHGSASERNDSEHGLQHQAHINRMLYRSKQRGFLELDLLIGMWAEKELPGMGPEMARDFDVVLDQENPDMFKWLTAQEEAPEDLRHNRAFRALQAHVQSLTDKHHKVPQPAGQAPKQWVRGWTDTGTQLGAASRASGDDASSSSGGGSGDGIQRR</sequence>